<comment type="caution">
    <text evidence="2">The sequence shown here is derived from an EMBL/GenBank/DDBJ whole genome shotgun (WGS) entry which is preliminary data.</text>
</comment>
<dbReference type="Proteomes" id="UP000777303">
    <property type="component" value="Unassembled WGS sequence"/>
</dbReference>
<dbReference type="EMBL" id="JAHLFS010000032">
    <property type="protein sequence ID" value="MBU3851572.1"/>
    <property type="molecule type" value="Genomic_DNA"/>
</dbReference>
<sequence length="323" mass="34756">MPVWANPSQDGTNPAVEYNDPNASSQATSNQDNNWQKPVVTLGVSLTPEQRQQTIATLTQSLDGASYDTLPVNGATLVKYLNPAGDDFTNSSPVWSSAMVQKTNSGGINVHILKFHGHDNITTITADQYRNAAITAGVTNANIYVTSAVPIDGSGALAGVYAAFAQNGDALNQQQITAAQDEVKTLSGITQANKNKQGYTDAQLNHAVAGMKAEMARQSNNGQQTLSQNQIGNIVDSQLKDNQIAGVINNNQRTQIINLLVKIQASGALKKASFKNQANKLSTSIRNGAKKIFDEINTPQAHNWFAQLWQNIVNFFQNLFGNN</sequence>
<feature type="compositionally biased region" description="Polar residues" evidence="1">
    <location>
        <begin position="21"/>
        <end position="36"/>
    </location>
</feature>
<proteinExistence type="predicted"/>
<dbReference type="InterPro" id="IPR009343">
    <property type="entry name" value="DUF1002"/>
</dbReference>
<feature type="region of interest" description="Disordered" evidence="1">
    <location>
        <begin position="1"/>
        <end position="36"/>
    </location>
</feature>
<reference evidence="2" key="1">
    <citation type="journal article" date="2021" name="PeerJ">
        <title>Extensive microbial diversity within the chicken gut microbiome revealed by metagenomics and culture.</title>
        <authorList>
            <person name="Gilroy R."/>
            <person name="Ravi A."/>
            <person name="Getino M."/>
            <person name="Pursley I."/>
            <person name="Horton D.L."/>
            <person name="Alikhan N.F."/>
            <person name="Baker D."/>
            <person name="Gharbi K."/>
            <person name="Hall N."/>
            <person name="Watson M."/>
            <person name="Adriaenssens E.M."/>
            <person name="Foster-Nyarko E."/>
            <person name="Jarju S."/>
            <person name="Secka A."/>
            <person name="Antonio M."/>
            <person name="Oren A."/>
            <person name="Chaudhuri R.R."/>
            <person name="La Ragione R."/>
            <person name="Hildebrand F."/>
            <person name="Pallen M.J."/>
        </authorList>
    </citation>
    <scope>NUCLEOTIDE SEQUENCE</scope>
    <source>
        <strain evidence="2">F6-6636</strain>
    </source>
</reference>
<protein>
    <submittedName>
        <fullName evidence="2">DUF1002 domain-containing protein</fullName>
    </submittedName>
</protein>
<dbReference type="AlphaFoldDB" id="A0A948TJU0"/>
<evidence type="ECO:0000313" key="3">
    <source>
        <dbReference type="Proteomes" id="UP000777303"/>
    </source>
</evidence>
<organism evidence="2 3">
    <name type="scientific">Candidatus Paralactobacillus gallistercoris</name>
    <dbReference type="NCBI Taxonomy" id="2838724"/>
    <lineage>
        <taxon>Bacteria</taxon>
        <taxon>Bacillati</taxon>
        <taxon>Bacillota</taxon>
        <taxon>Bacilli</taxon>
        <taxon>Lactobacillales</taxon>
        <taxon>Lactobacillaceae</taxon>
        <taxon>Lactobacillus</taxon>
    </lineage>
</organism>
<evidence type="ECO:0000256" key="1">
    <source>
        <dbReference type="SAM" id="MobiDB-lite"/>
    </source>
</evidence>
<accession>A0A948TJU0</accession>
<dbReference type="Pfam" id="PF06207">
    <property type="entry name" value="DUF1002"/>
    <property type="match status" value="1"/>
</dbReference>
<gene>
    <name evidence="2" type="ORF">H9901_02620</name>
</gene>
<evidence type="ECO:0000313" key="2">
    <source>
        <dbReference type="EMBL" id="MBU3851572.1"/>
    </source>
</evidence>
<reference evidence="2" key="2">
    <citation type="submission" date="2021-04" db="EMBL/GenBank/DDBJ databases">
        <authorList>
            <person name="Gilroy R."/>
        </authorList>
    </citation>
    <scope>NUCLEOTIDE SEQUENCE</scope>
    <source>
        <strain evidence="2">F6-6636</strain>
    </source>
</reference>
<name>A0A948TJU0_9LACO</name>
<feature type="compositionally biased region" description="Polar residues" evidence="1">
    <location>
        <begin position="1"/>
        <end position="12"/>
    </location>
</feature>